<dbReference type="GO" id="GO:0004072">
    <property type="term" value="F:aspartate kinase activity"/>
    <property type="evidence" value="ECO:0007669"/>
    <property type="project" value="UniProtKB-EC"/>
</dbReference>
<dbReference type="SUPFAM" id="SSF53633">
    <property type="entry name" value="Carbamate kinase-like"/>
    <property type="match status" value="1"/>
</dbReference>
<comment type="similarity">
    <text evidence="4 15">Belongs to the aspartokinase family.</text>
</comment>
<evidence type="ECO:0000313" key="19">
    <source>
        <dbReference type="Proteomes" id="UP000184485"/>
    </source>
</evidence>
<evidence type="ECO:0000256" key="9">
    <source>
        <dbReference type="ARBA" id="ARBA00022741"/>
    </source>
</evidence>
<feature type="domain" description="ACT" evidence="17">
    <location>
        <begin position="356"/>
        <end position="417"/>
    </location>
</feature>
<protein>
    <recommendedName>
        <fullName evidence="6 15">Aspartokinase</fullName>
        <ecNumber evidence="5 15">2.7.2.4</ecNumber>
    </recommendedName>
</protein>
<feature type="binding site" evidence="14">
    <location>
        <begin position="7"/>
        <end position="10"/>
    </location>
    <ligand>
        <name>ATP</name>
        <dbReference type="ChEBI" id="CHEBI:30616"/>
    </ligand>
</feature>
<dbReference type="CDD" id="cd04913">
    <property type="entry name" value="ACT_AKii-LysC-BS-like_1"/>
    <property type="match status" value="1"/>
</dbReference>
<evidence type="ECO:0000256" key="6">
    <source>
        <dbReference type="ARBA" id="ARBA00016273"/>
    </source>
</evidence>
<feature type="binding site" evidence="14">
    <location>
        <position position="184"/>
    </location>
    <ligand>
        <name>ATP</name>
        <dbReference type="ChEBI" id="CHEBI:30616"/>
    </ligand>
</feature>
<keyword evidence="11 14" id="KW-0067">ATP-binding</keyword>
<dbReference type="EC" id="2.7.2.4" evidence="5 15"/>
<dbReference type="InterPro" id="IPR054352">
    <property type="entry name" value="ACT_Aspartokinase"/>
</dbReference>
<dbReference type="GO" id="GO:0009090">
    <property type="term" value="P:homoserine biosynthetic process"/>
    <property type="evidence" value="ECO:0007669"/>
    <property type="project" value="TreeGrafter"/>
</dbReference>
<dbReference type="InterPro" id="IPR045865">
    <property type="entry name" value="ACT-like_dom_sf"/>
</dbReference>
<feature type="binding site" evidence="14">
    <location>
        <begin position="209"/>
        <end position="210"/>
    </location>
    <ligand>
        <name>ATP</name>
        <dbReference type="ChEBI" id="CHEBI:30616"/>
    </ligand>
</feature>
<dbReference type="Gene3D" id="3.30.2130.10">
    <property type="entry name" value="VC0802-like"/>
    <property type="match status" value="1"/>
</dbReference>
<evidence type="ECO:0000256" key="16">
    <source>
        <dbReference type="RuleBase" id="RU004249"/>
    </source>
</evidence>
<dbReference type="FunFam" id="3.40.1160.10:FF:000002">
    <property type="entry name" value="Aspartokinase"/>
    <property type="match status" value="1"/>
</dbReference>
<proteinExistence type="inferred from homology"/>
<dbReference type="PROSITE" id="PS51671">
    <property type="entry name" value="ACT"/>
    <property type="match status" value="2"/>
</dbReference>
<keyword evidence="12" id="KW-0457">Lysine biosynthesis</keyword>
<keyword evidence="19" id="KW-1185">Reference proteome</keyword>
<dbReference type="RefSeq" id="WP_073058441.1">
    <property type="nucleotide sequence ID" value="NZ_FQUP01000008.1"/>
</dbReference>
<name>A0A1M5N0I0_9HYPH</name>
<evidence type="ECO:0000256" key="7">
    <source>
        <dbReference type="ARBA" id="ARBA00022605"/>
    </source>
</evidence>
<dbReference type="PIRSF" id="PIRSF000726">
    <property type="entry name" value="Asp_kin"/>
    <property type="match status" value="1"/>
</dbReference>
<dbReference type="Gene3D" id="3.40.1160.10">
    <property type="entry name" value="Acetylglutamate kinase-like"/>
    <property type="match status" value="1"/>
</dbReference>
<evidence type="ECO:0000256" key="13">
    <source>
        <dbReference type="ARBA" id="ARBA00047872"/>
    </source>
</evidence>
<sequence length="417" mass="44212">MARLVMKFGGTSVADIDRIRNVARHVKREVDAGFAVAVVVSAMSGKTNELVAWTRAAAPMHDAREYDTVVASGEQVTSGLLAIALQEIGVNARSWQGWQIPILTDGAHGAARIMEIDGSRLIERMAQGQVAVIAGFQGLAPDNRIATLGRGGSDTSAVAIAAAIGAVRCDIYTDVDGVYTTDPRIVPKARRLDRVSHEEMLEMASLGAKVLQVRSVELAMVHGVRTFVRSSFDDPADPRLADAENPPGTLICDEDEIVEKQVVTGIAYSKDEAQISLREVADKPGVAAAVFVPLAEANINVDMIVQNVSEDGTTTDMTFTVPTSELERAMKVLEGARSSIGYSSLQGSGDLVKVSVIGIGMRSHAGVAASAFRALAGKSINIRAITTSEIKISILIDSAYTELAVRTLHSLYGLDAA</sequence>
<keyword evidence="7 16" id="KW-0028">Amino-acid biosynthesis</keyword>
<dbReference type="UniPathway" id="UPA00050">
    <property type="reaction ID" value="UER00461"/>
</dbReference>
<evidence type="ECO:0000256" key="14">
    <source>
        <dbReference type="PIRSR" id="PIRSR000726-1"/>
    </source>
</evidence>
<dbReference type="EMBL" id="FQUP01000008">
    <property type="protein sequence ID" value="SHG83070.1"/>
    <property type="molecule type" value="Genomic_DNA"/>
</dbReference>
<evidence type="ECO:0000256" key="5">
    <source>
        <dbReference type="ARBA" id="ARBA00013059"/>
    </source>
</evidence>
<comment type="pathway">
    <text evidence="1 16">Amino-acid biosynthesis; L-lysine biosynthesis via DAP pathway; (S)-tetrahydrodipicolinate from L-aspartate: step 1/4.</text>
</comment>
<comment type="pathway">
    <text evidence="2 16">Amino-acid biosynthesis; L-methionine biosynthesis via de novo pathway; L-homoserine from L-aspartate: step 1/3.</text>
</comment>
<feature type="binding site" evidence="14">
    <location>
        <begin position="173"/>
        <end position="174"/>
    </location>
    <ligand>
        <name>ATP</name>
        <dbReference type="ChEBI" id="CHEBI:30616"/>
    </ligand>
</feature>
<evidence type="ECO:0000256" key="3">
    <source>
        <dbReference type="ARBA" id="ARBA00005139"/>
    </source>
</evidence>
<evidence type="ECO:0000256" key="1">
    <source>
        <dbReference type="ARBA" id="ARBA00004766"/>
    </source>
</evidence>
<evidence type="ECO:0000256" key="2">
    <source>
        <dbReference type="ARBA" id="ARBA00004986"/>
    </source>
</evidence>
<dbReference type="CDD" id="cd04923">
    <property type="entry name" value="ACT_AK-LysC-DapG-like_2"/>
    <property type="match status" value="1"/>
</dbReference>
<dbReference type="STRING" id="1122133.SAMN02745157_4883"/>
<dbReference type="AlphaFoldDB" id="A0A1M5N0I0"/>
<dbReference type="UniPathway" id="UPA00034">
    <property type="reaction ID" value="UER00015"/>
</dbReference>
<evidence type="ECO:0000256" key="10">
    <source>
        <dbReference type="ARBA" id="ARBA00022777"/>
    </source>
</evidence>
<organism evidence="18 19">
    <name type="scientific">Kaistia soli DSM 19436</name>
    <dbReference type="NCBI Taxonomy" id="1122133"/>
    <lineage>
        <taxon>Bacteria</taxon>
        <taxon>Pseudomonadati</taxon>
        <taxon>Pseudomonadota</taxon>
        <taxon>Alphaproteobacteria</taxon>
        <taxon>Hyphomicrobiales</taxon>
        <taxon>Kaistiaceae</taxon>
        <taxon>Kaistia</taxon>
    </lineage>
</organism>
<evidence type="ECO:0000313" key="18">
    <source>
        <dbReference type="EMBL" id="SHG83070.1"/>
    </source>
</evidence>
<feature type="binding site" evidence="14">
    <location>
        <position position="179"/>
    </location>
    <ligand>
        <name>ATP</name>
        <dbReference type="ChEBI" id="CHEBI:30616"/>
    </ligand>
</feature>
<dbReference type="PANTHER" id="PTHR21499">
    <property type="entry name" value="ASPARTATE KINASE"/>
    <property type="match status" value="1"/>
</dbReference>
<feature type="binding site" evidence="14">
    <location>
        <position position="47"/>
    </location>
    <ligand>
        <name>substrate</name>
    </ligand>
</feature>
<dbReference type="GO" id="GO:0009089">
    <property type="term" value="P:lysine biosynthetic process via diaminopimelate"/>
    <property type="evidence" value="ECO:0007669"/>
    <property type="project" value="UniProtKB-UniPathway"/>
</dbReference>
<evidence type="ECO:0000259" key="17">
    <source>
        <dbReference type="PROSITE" id="PS51671"/>
    </source>
</evidence>
<gene>
    <name evidence="18" type="ORF">SAMN02745157_4883</name>
</gene>
<dbReference type="Pfam" id="PF01842">
    <property type="entry name" value="ACT"/>
    <property type="match status" value="1"/>
</dbReference>
<reference evidence="18 19" key="1">
    <citation type="submission" date="2016-11" db="EMBL/GenBank/DDBJ databases">
        <authorList>
            <person name="Jaros S."/>
            <person name="Januszkiewicz K."/>
            <person name="Wedrychowicz H."/>
        </authorList>
    </citation>
    <scope>NUCLEOTIDE SEQUENCE [LARGE SCALE GENOMIC DNA]</scope>
    <source>
        <strain evidence="18 19">DSM 19436</strain>
    </source>
</reference>
<comment type="pathway">
    <text evidence="3 16">Amino-acid biosynthesis; L-threonine biosynthesis; L-threonine from L-aspartate: step 1/5.</text>
</comment>
<feature type="domain" description="ACT" evidence="17">
    <location>
        <begin position="275"/>
        <end position="347"/>
    </location>
</feature>
<dbReference type="Proteomes" id="UP000184485">
    <property type="component" value="Unassembled WGS sequence"/>
</dbReference>
<dbReference type="GO" id="GO:0005524">
    <property type="term" value="F:ATP binding"/>
    <property type="evidence" value="ECO:0007669"/>
    <property type="project" value="UniProtKB-KW"/>
</dbReference>
<dbReference type="InterPro" id="IPR041740">
    <property type="entry name" value="AKii-LysC-BS"/>
</dbReference>
<dbReference type="SUPFAM" id="SSF55021">
    <property type="entry name" value="ACT-like"/>
    <property type="match status" value="2"/>
</dbReference>
<keyword evidence="9 14" id="KW-0547">Nucleotide-binding</keyword>
<dbReference type="InterPro" id="IPR002912">
    <property type="entry name" value="ACT_dom"/>
</dbReference>
<dbReference type="PANTHER" id="PTHR21499:SF3">
    <property type="entry name" value="ASPARTOKINASE"/>
    <property type="match status" value="1"/>
</dbReference>
<evidence type="ECO:0000256" key="15">
    <source>
        <dbReference type="RuleBase" id="RU003448"/>
    </source>
</evidence>
<evidence type="ECO:0000256" key="8">
    <source>
        <dbReference type="ARBA" id="ARBA00022679"/>
    </source>
</evidence>
<dbReference type="GO" id="GO:0009088">
    <property type="term" value="P:threonine biosynthetic process"/>
    <property type="evidence" value="ECO:0007669"/>
    <property type="project" value="UniProtKB-UniPathway"/>
</dbReference>
<dbReference type="InterPro" id="IPR036393">
    <property type="entry name" value="AceGlu_kinase-like_sf"/>
</dbReference>
<dbReference type="InterPro" id="IPR001048">
    <property type="entry name" value="Asp/Glu/Uridylate_kinase"/>
</dbReference>
<dbReference type="InterPro" id="IPR001341">
    <property type="entry name" value="Asp_kinase"/>
</dbReference>
<dbReference type="NCBIfam" id="NF005155">
    <property type="entry name" value="PRK06635.1-4"/>
    <property type="match status" value="1"/>
</dbReference>
<dbReference type="PROSITE" id="PS00324">
    <property type="entry name" value="ASPARTOKINASE"/>
    <property type="match status" value="1"/>
</dbReference>
<dbReference type="NCBIfam" id="TIGR00657">
    <property type="entry name" value="asp_kinases"/>
    <property type="match status" value="1"/>
</dbReference>
<dbReference type="NCBIfam" id="NF005154">
    <property type="entry name" value="PRK06635.1-2"/>
    <property type="match status" value="1"/>
</dbReference>
<keyword evidence="8 15" id="KW-0808">Transferase</keyword>
<dbReference type="Pfam" id="PF00696">
    <property type="entry name" value="AA_kinase"/>
    <property type="match status" value="1"/>
</dbReference>
<dbReference type="FunFam" id="3.30.2130.10:FF:000002">
    <property type="entry name" value="Aspartokinase"/>
    <property type="match status" value="1"/>
</dbReference>
<dbReference type="GO" id="GO:0005829">
    <property type="term" value="C:cytosol"/>
    <property type="evidence" value="ECO:0007669"/>
    <property type="project" value="TreeGrafter"/>
</dbReference>
<dbReference type="OrthoDB" id="9799110at2"/>
<keyword evidence="10 15" id="KW-0418">Kinase</keyword>
<dbReference type="UniPathway" id="UPA00051">
    <property type="reaction ID" value="UER00462"/>
</dbReference>
<dbReference type="InterPro" id="IPR005260">
    <property type="entry name" value="Asp_kin_monofn"/>
</dbReference>
<dbReference type="Pfam" id="PF22468">
    <property type="entry name" value="ACT_9"/>
    <property type="match status" value="1"/>
</dbReference>
<accession>A0A1M5N0I0</accession>
<feature type="binding site" evidence="14">
    <location>
        <position position="74"/>
    </location>
    <ligand>
        <name>substrate</name>
    </ligand>
</feature>
<evidence type="ECO:0000256" key="11">
    <source>
        <dbReference type="ARBA" id="ARBA00022840"/>
    </source>
</evidence>
<evidence type="ECO:0000256" key="4">
    <source>
        <dbReference type="ARBA" id="ARBA00010122"/>
    </source>
</evidence>
<evidence type="ECO:0000256" key="12">
    <source>
        <dbReference type="ARBA" id="ARBA00023154"/>
    </source>
</evidence>
<dbReference type="CDD" id="cd04261">
    <property type="entry name" value="AAK_AKii-LysC-BS"/>
    <property type="match status" value="1"/>
</dbReference>
<comment type="catalytic activity">
    <reaction evidence="13 15">
        <text>L-aspartate + ATP = 4-phospho-L-aspartate + ADP</text>
        <dbReference type="Rhea" id="RHEA:23776"/>
        <dbReference type="ChEBI" id="CHEBI:29991"/>
        <dbReference type="ChEBI" id="CHEBI:30616"/>
        <dbReference type="ChEBI" id="CHEBI:57535"/>
        <dbReference type="ChEBI" id="CHEBI:456216"/>
        <dbReference type="EC" id="2.7.2.4"/>
    </reaction>
</comment>
<dbReference type="InterPro" id="IPR018042">
    <property type="entry name" value="Aspartate_kinase_CS"/>
</dbReference>